<proteinExistence type="predicted"/>
<feature type="compositionally biased region" description="Low complexity" evidence="1">
    <location>
        <begin position="90"/>
        <end position="100"/>
    </location>
</feature>
<feature type="compositionally biased region" description="Low complexity" evidence="1">
    <location>
        <begin position="239"/>
        <end position="260"/>
    </location>
</feature>
<dbReference type="VEuPathDB" id="TrichDB:TRFO_34166"/>
<protein>
    <submittedName>
        <fullName evidence="2">Uncharacterized protein</fullName>
    </submittedName>
</protein>
<gene>
    <name evidence="2" type="ORF">TRFO_34166</name>
</gene>
<dbReference type="RefSeq" id="XP_068352529.1">
    <property type="nucleotide sequence ID" value="XM_068509508.1"/>
</dbReference>
<reference evidence="2" key="1">
    <citation type="submission" date="2016-10" db="EMBL/GenBank/DDBJ databases">
        <authorList>
            <person name="Benchimol M."/>
            <person name="Almeida L.G."/>
            <person name="Vasconcelos A.T."/>
            <person name="Perreira-Neves A."/>
            <person name="Rosa I.A."/>
            <person name="Tasca T."/>
            <person name="Bogo M.R."/>
            <person name="de Souza W."/>
        </authorList>
    </citation>
    <scope>NUCLEOTIDE SEQUENCE [LARGE SCALE GENOMIC DNA]</scope>
    <source>
        <strain evidence="2">K</strain>
    </source>
</reference>
<dbReference type="AlphaFoldDB" id="A0A1J4JJQ5"/>
<feature type="compositionally biased region" description="Pro residues" evidence="1">
    <location>
        <begin position="217"/>
        <end position="231"/>
    </location>
</feature>
<evidence type="ECO:0000313" key="2">
    <source>
        <dbReference type="EMBL" id="OHS99392.1"/>
    </source>
</evidence>
<keyword evidence="3" id="KW-1185">Reference proteome</keyword>
<feature type="compositionally biased region" description="Pro residues" evidence="1">
    <location>
        <begin position="45"/>
        <end position="56"/>
    </location>
</feature>
<comment type="caution">
    <text evidence="2">The sequence shown here is derived from an EMBL/GenBank/DDBJ whole genome shotgun (WGS) entry which is preliminary data.</text>
</comment>
<accession>A0A1J4JJQ5</accession>
<feature type="compositionally biased region" description="Pro residues" evidence="1">
    <location>
        <begin position="116"/>
        <end position="131"/>
    </location>
</feature>
<dbReference type="EMBL" id="MLAK01001007">
    <property type="protein sequence ID" value="OHS99392.1"/>
    <property type="molecule type" value="Genomic_DNA"/>
</dbReference>
<organism evidence="2 3">
    <name type="scientific">Tritrichomonas foetus</name>
    <dbReference type="NCBI Taxonomy" id="1144522"/>
    <lineage>
        <taxon>Eukaryota</taxon>
        <taxon>Metamonada</taxon>
        <taxon>Parabasalia</taxon>
        <taxon>Tritrichomonadida</taxon>
        <taxon>Tritrichomonadidae</taxon>
        <taxon>Tritrichomonas</taxon>
    </lineage>
</organism>
<feature type="region of interest" description="Disordered" evidence="1">
    <location>
        <begin position="20"/>
        <end position="158"/>
    </location>
</feature>
<dbReference type="Proteomes" id="UP000179807">
    <property type="component" value="Unassembled WGS sequence"/>
</dbReference>
<sequence length="360" mass="38510">MTDTPENPAFEQHQALYSNNIQNQQIYAGGSPDAITRMRRQSSPAGPPRVVIPPPATIVRREVNPEDLKPLELVTLSSPSSKPIDDTLKPISQPPESSESIPPPSFSSPQPTQSDPSPPPSDVPSNPPSDDPSPTINLPTESMPMGSAASVAAAANRAARSRVIWVNPNNTPANPLAPKSTDEAFQIARQRRASDSALLTMQKMELQSTPAPASVSIPPPPSAANAPPPVTPINQPKSPVQQPQYAQVAAPPEQETPAPQIGSCELPKFGAATSAPAEAQNQPPPPASPEDKPASQRRQSTPDIQPQAFKNAFAFFSKLTGQDQQPRRLTDDDSSSTQVEVQKLEEKLGMRQRALTDNYK</sequence>
<feature type="compositionally biased region" description="Basic and acidic residues" evidence="1">
    <location>
        <begin position="59"/>
        <end position="70"/>
    </location>
</feature>
<evidence type="ECO:0000313" key="3">
    <source>
        <dbReference type="Proteomes" id="UP000179807"/>
    </source>
</evidence>
<feature type="region of interest" description="Disordered" evidence="1">
    <location>
        <begin position="196"/>
        <end position="360"/>
    </location>
</feature>
<name>A0A1J4JJQ5_9EUKA</name>
<feature type="compositionally biased region" description="Low complexity" evidence="1">
    <location>
        <begin position="147"/>
        <end position="158"/>
    </location>
</feature>
<evidence type="ECO:0000256" key="1">
    <source>
        <dbReference type="SAM" id="MobiDB-lite"/>
    </source>
</evidence>
<dbReference type="GeneID" id="94844212"/>